<dbReference type="HAMAP" id="MF_00156">
    <property type="entry name" value="PanB"/>
    <property type="match status" value="1"/>
</dbReference>
<sequence length="267" mass="28667">MSSAKITVKKLRDMKKSGDKIAALTACDFLTSTLLSDTGIDIILVGDSLGMVFQGKDNTLSVTLDDMIYHTRCVARGNKNALLVSDMPFLTYHVSDEDAIRNAGALIQKGCAEAVKLEGGADIAPTVKKLVNAGIPVMGHIGLTPQDILSTGGYFIQGTNEQAALKLIADAKTLQDAGIFALVLECIPASLAHDITKALDVPTIGIGAGKDCDGQILVTYDMIGLYKRIKPRFLKMYTNCYDQASDAITRYKDEVKNGSFPGKEHSY</sequence>
<dbReference type="SUPFAM" id="SSF51621">
    <property type="entry name" value="Phosphoenolpyruvate/pyruvate domain"/>
    <property type="match status" value="1"/>
</dbReference>
<dbReference type="NCBIfam" id="NF001452">
    <property type="entry name" value="PRK00311.1"/>
    <property type="match status" value="1"/>
</dbReference>
<dbReference type="PANTHER" id="PTHR20881">
    <property type="entry name" value="3-METHYL-2-OXOBUTANOATE HYDROXYMETHYLTRANSFERASE"/>
    <property type="match status" value="1"/>
</dbReference>
<comment type="similarity">
    <text evidence="2 7">Belongs to the PanB family.</text>
</comment>
<dbReference type="PIRSF" id="PIRSF000388">
    <property type="entry name" value="Pantoate_hydroxy_MeTrfase"/>
    <property type="match status" value="1"/>
</dbReference>
<dbReference type="UniPathway" id="UPA00028">
    <property type="reaction ID" value="UER00003"/>
</dbReference>
<keyword evidence="5 7" id="KW-0808">Transferase</keyword>
<dbReference type="GO" id="GO:0032259">
    <property type="term" value="P:methylation"/>
    <property type="evidence" value="ECO:0007669"/>
    <property type="project" value="UniProtKB-KW"/>
</dbReference>
<comment type="catalytic activity">
    <reaction evidence="7">
        <text>(6R)-5,10-methylene-5,6,7,8-tetrahydrofolate + 3-methyl-2-oxobutanoate + H2O = 2-dehydropantoate + (6S)-5,6,7,8-tetrahydrofolate</text>
        <dbReference type="Rhea" id="RHEA:11824"/>
        <dbReference type="ChEBI" id="CHEBI:11561"/>
        <dbReference type="ChEBI" id="CHEBI:11851"/>
        <dbReference type="ChEBI" id="CHEBI:15377"/>
        <dbReference type="ChEBI" id="CHEBI:15636"/>
        <dbReference type="ChEBI" id="CHEBI:57453"/>
        <dbReference type="EC" id="2.1.2.11"/>
    </reaction>
</comment>
<reference evidence="11 12" key="1">
    <citation type="journal article" date="2017" name="ISME J.">
        <title>Energy and carbon metabolisms in a deep terrestrial subsurface fluid microbial community.</title>
        <authorList>
            <person name="Momper L."/>
            <person name="Jungbluth S.P."/>
            <person name="Lee M.D."/>
            <person name="Amend J.P."/>
        </authorList>
    </citation>
    <scope>NUCLEOTIDE SEQUENCE [LARGE SCALE GENOMIC DNA]</scope>
    <source>
        <strain evidence="11">SURF_26</strain>
    </source>
</reference>
<feature type="binding site" evidence="7 9">
    <location>
        <position position="86"/>
    </location>
    <ligand>
        <name>3-methyl-2-oxobutanoate</name>
        <dbReference type="ChEBI" id="CHEBI:11851"/>
    </ligand>
</feature>
<evidence type="ECO:0000256" key="7">
    <source>
        <dbReference type="HAMAP-Rule" id="MF_00156"/>
    </source>
</evidence>
<name>A0A3A4R878_9BACT</name>
<evidence type="ECO:0000256" key="10">
    <source>
        <dbReference type="PIRSR" id="PIRSR000388-3"/>
    </source>
</evidence>
<dbReference type="InterPro" id="IPR040442">
    <property type="entry name" value="Pyrv_kinase-like_dom_sf"/>
</dbReference>
<comment type="subunit">
    <text evidence="3 7">Homodecamer; pentamer of dimers.</text>
</comment>
<dbReference type="EMBL" id="QZJZ01000021">
    <property type="protein sequence ID" value="RJP60873.1"/>
    <property type="molecule type" value="Genomic_DNA"/>
</dbReference>
<dbReference type="Pfam" id="PF02548">
    <property type="entry name" value="Pantoate_transf"/>
    <property type="match status" value="1"/>
</dbReference>
<evidence type="ECO:0000256" key="1">
    <source>
        <dbReference type="ARBA" id="ARBA00005033"/>
    </source>
</evidence>
<feature type="binding site" evidence="7 10">
    <location>
        <position position="86"/>
    </location>
    <ligand>
        <name>Mg(2+)</name>
        <dbReference type="ChEBI" id="CHEBI:18420"/>
    </ligand>
</feature>
<dbReference type="InterPro" id="IPR015813">
    <property type="entry name" value="Pyrv/PenolPyrv_kinase-like_dom"/>
</dbReference>
<accession>A0A3A4R878</accession>
<feature type="binding site" evidence="7 10">
    <location>
        <position position="47"/>
    </location>
    <ligand>
        <name>Mg(2+)</name>
        <dbReference type="ChEBI" id="CHEBI:18420"/>
    </ligand>
</feature>
<comment type="cofactor">
    <cofactor evidence="7 10">
        <name>Mg(2+)</name>
        <dbReference type="ChEBI" id="CHEBI:18420"/>
    </cofactor>
    <text evidence="7 10">Binds 1 Mg(2+) ion per subunit.</text>
</comment>
<dbReference type="Gene3D" id="3.20.20.60">
    <property type="entry name" value="Phosphoenolpyruvate-binding domains"/>
    <property type="match status" value="1"/>
</dbReference>
<feature type="binding site" evidence="7 10">
    <location>
        <position position="118"/>
    </location>
    <ligand>
        <name>Mg(2+)</name>
        <dbReference type="ChEBI" id="CHEBI:18420"/>
    </ligand>
</feature>
<dbReference type="EC" id="2.1.2.11" evidence="7"/>
<evidence type="ECO:0000256" key="4">
    <source>
        <dbReference type="ARBA" id="ARBA00022655"/>
    </source>
</evidence>
<comment type="caution">
    <text evidence="11">The sequence shown here is derived from an EMBL/GenBank/DDBJ whole genome shotgun (WGS) entry which is preliminary data.</text>
</comment>
<protein>
    <recommendedName>
        <fullName evidence="7">3-methyl-2-oxobutanoate hydroxymethyltransferase</fullName>
        <ecNumber evidence="7">2.1.2.11</ecNumber>
    </recommendedName>
    <alternativeName>
        <fullName evidence="7">Ketopantoate hydroxymethyltransferase</fullName>
        <shortName evidence="7">KPHMT</shortName>
    </alternativeName>
</protein>
<comment type="subcellular location">
    <subcellularLocation>
        <location evidence="7">Cytoplasm</location>
    </subcellularLocation>
</comment>
<keyword evidence="7 10" id="KW-0460">Magnesium</keyword>
<dbReference type="GO" id="GO:0003864">
    <property type="term" value="F:3-methyl-2-oxobutanoate hydroxymethyltransferase activity"/>
    <property type="evidence" value="ECO:0007669"/>
    <property type="project" value="UniProtKB-UniRule"/>
</dbReference>
<dbReference type="PANTHER" id="PTHR20881:SF0">
    <property type="entry name" value="3-METHYL-2-OXOBUTANOATE HYDROXYMETHYLTRANSFERASE"/>
    <property type="match status" value="1"/>
</dbReference>
<keyword evidence="4 7" id="KW-0566">Pantothenate biosynthesis</keyword>
<feature type="active site" description="Proton acceptor" evidence="7 8">
    <location>
        <position position="185"/>
    </location>
</feature>
<evidence type="ECO:0000256" key="8">
    <source>
        <dbReference type="PIRSR" id="PIRSR000388-1"/>
    </source>
</evidence>
<dbReference type="CDD" id="cd06557">
    <property type="entry name" value="KPHMT-like"/>
    <property type="match status" value="1"/>
</dbReference>
<gene>
    <name evidence="7 11" type="primary">panB</name>
    <name evidence="11" type="ORF">C4541_03375</name>
</gene>
<feature type="binding site" evidence="7 9">
    <location>
        <begin position="47"/>
        <end position="48"/>
    </location>
    <ligand>
        <name>3-methyl-2-oxobutanoate</name>
        <dbReference type="ChEBI" id="CHEBI:11851"/>
    </ligand>
</feature>
<dbReference type="NCBIfam" id="TIGR00222">
    <property type="entry name" value="panB"/>
    <property type="match status" value="1"/>
</dbReference>
<dbReference type="GO" id="GO:0008168">
    <property type="term" value="F:methyltransferase activity"/>
    <property type="evidence" value="ECO:0007669"/>
    <property type="project" value="UniProtKB-KW"/>
</dbReference>
<dbReference type="GO" id="GO:0000287">
    <property type="term" value="F:magnesium ion binding"/>
    <property type="evidence" value="ECO:0007669"/>
    <property type="project" value="TreeGrafter"/>
</dbReference>
<evidence type="ECO:0000256" key="6">
    <source>
        <dbReference type="ARBA" id="ARBA00056497"/>
    </source>
</evidence>
<dbReference type="InterPro" id="IPR003700">
    <property type="entry name" value="Pantoate_hydroxy_MeTrfase"/>
</dbReference>
<dbReference type="GO" id="GO:0005737">
    <property type="term" value="C:cytoplasm"/>
    <property type="evidence" value="ECO:0007669"/>
    <property type="project" value="UniProtKB-SubCell"/>
</dbReference>
<evidence type="ECO:0000256" key="3">
    <source>
        <dbReference type="ARBA" id="ARBA00011424"/>
    </source>
</evidence>
<comment type="pathway">
    <text evidence="1 7">Cofactor biosynthesis; (R)-pantothenate biosynthesis; (R)-pantoate from 3-methyl-2-oxobutanoate: step 1/2.</text>
</comment>
<dbReference type="Proteomes" id="UP000266426">
    <property type="component" value="Unassembled WGS sequence"/>
</dbReference>
<keyword evidence="7" id="KW-0963">Cytoplasm</keyword>
<dbReference type="AlphaFoldDB" id="A0A3A4R878"/>
<evidence type="ECO:0000256" key="9">
    <source>
        <dbReference type="PIRSR" id="PIRSR000388-2"/>
    </source>
</evidence>
<evidence type="ECO:0000256" key="5">
    <source>
        <dbReference type="ARBA" id="ARBA00022679"/>
    </source>
</evidence>
<feature type="binding site" evidence="7 9">
    <location>
        <position position="116"/>
    </location>
    <ligand>
        <name>3-methyl-2-oxobutanoate</name>
        <dbReference type="ChEBI" id="CHEBI:11851"/>
    </ligand>
</feature>
<dbReference type="GO" id="GO:0015940">
    <property type="term" value="P:pantothenate biosynthetic process"/>
    <property type="evidence" value="ECO:0007669"/>
    <property type="project" value="UniProtKB-UniRule"/>
</dbReference>
<comment type="function">
    <text evidence="6 7">Catalyzes the reversible reaction in which hydroxymethyl group from 5,10-methylenetetrahydrofolate is transferred onto alpha-ketoisovalerate to form ketopantoate.</text>
</comment>
<proteinExistence type="inferred from homology"/>
<keyword evidence="11" id="KW-0489">Methyltransferase</keyword>
<keyword evidence="7 10" id="KW-0479">Metal-binding</keyword>
<evidence type="ECO:0000256" key="2">
    <source>
        <dbReference type="ARBA" id="ARBA00008676"/>
    </source>
</evidence>
<evidence type="ECO:0000313" key="12">
    <source>
        <dbReference type="Proteomes" id="UP000266426"/>
    </source>
</evidence>
<evidence type="ECO:0000313" key="11">
    <source>
        <dbReference type="EMBL" id="RJP60873.1"/>
    </source>
</evidence>
<organism evidence="11 12">
    <name type="scientific">Candidatus Auribacter fodinae</name>
    <dbReference type="NCBI Taxonomy" id="2093366"/>
    <lineage>
        <taxon>Bacteria</taxon>
        <taxon>Pseudomonadati</taxon>
        <taxon>Candidatus Auribacterota</taxon>
        <taxon>Candidatus Auribacteria</taxon>
        <taxon>Candidatus Auribacterales</taxon>
        <taxon>Candidatus Auribacteraceae</taxon>
        <taxon>Candidatus Auribacter</taxon>
    </lineage>
</organism>
<dbReference type="FunFam" id="3.20.20.60:FF:000003">
    <property type="entry name" value="3-methyl-2-oxobutanoate hydroxymethyltransferase"/>
    <property type="match status" value="1"/>
</dbReference>